<keyword evidence="1" id="KW-0812">Transmembrane</keyword>
<dbReference type="Proteomes" id="UP000663874">
    <property type="component" value="Unassembled WGS sequence"/>
</dbReference>
<evidence type="ECO:0000313" key="5">
    <source>
        <dbReference type="EMBL" id="CAF3668634.1"/>
    </source>
</evidence>
<dbReference type="EMBL" id="CAJNOL010000732">
    <property type="protein sequence ID" value="CAF1181241.1"/>
    <property type="molecule type" value="Genomic_DNA"/>
</dbReference>
<evidence type="ECO:0000313" key="6">
    <source>
        <dbReference type="EMBL" id="CAF3672890.1"/>
    </source>
</evidence>
<keyword evidence="1" id="KW-1133">Transmembrane helix</keyword>
<dbReference type="EMBL" id="CAJNOU010001006">
    <property type="protein sequence ID" value="CAF1132823.1"/>
    <property type="molecule type" value="Genomic_DNA"/>
</dbReference>
<dbReference type="EMBL" id="CAJOBE010000635">
    <property type="protein sequence ID" value="CAF3668634.1"/>
    <property type="molecule type" value="Genomic_DNA"/>
</dbReference>
<evidence type="ECO:0000313" key="2">
    <source>
        <dbReference type="EMBL" id="CAF0894257.1"/>
    </source>
</evidence>
<feature type="transmembrane region" description="Helical" evidence="1">
    <location>
        <begin position="44"/>
        <end position="65"/>
    </location>
</feature>
<sequence>MHFYRICLVFFHIASALSYFPHLITHIIRIPFRYISFRSKIAYITYWISYSLLVLGVLIWCLIVVCRKNTIWQIIQVSAYLLIAKLIYTLFDVTVRILLNYSFTVIIFDIIHIILLIPAIIFSFLLVQHVKKKKNFQKPSQVLISLEQETLSCN</sequence>
<evidence type="ECO:0000256" key="1">
    <source>
        <dbReference type="SAM" id="Phobius"/>
    </source>
</evidence>
<accession>A0A813Z838</accession>
<dbReference type="Proteomes" id="UP000663889">
    <property type="component" value="Unassembled WGS sequence"/>
</dbReference>
<dbReference type="Proteomes" id="UP000663870">
    <property type="component" value="Unassembled WGS sequence"/>
</dbReference>
<feature type="transmembrane region" description="Helical" evidence="1">
    <location>
        <begin position="7"/>
        <end position="24"/>
    </location>
</feature>
<reference evidence="2" key="1">
    <citation type="submission" date="2021-02" db="EMBL/GenBank/DDBJ databases">
        <authorList>
            <person name="Nowell W R."/>
        </authorList>
    </citation>
    <scope>NUCLEOTIDE SEQUENCE</scope>
</reference>
<evidence type="ECO:0000313" key="3">
    <source>
        <dbReference type="EMBL" id="CAF1132823.1"/>
    </source>
</evidence>
<evidence type="ECO:0000313" key="4">
    <source>
        <dbReference type="EMBL" id="CAF1181241.1"/>
    </source>
</evidence>
<keyword evidence="8" id="KW-1185">Reference proteome</keyword>
<feature type="transmembrane region" description="Helical" evidence="1">
    <location>
        <begin position="105"/>
        <end position="127"/>
    </location>
</feature>
<comment type="caution">
    <text evidence="2">The sequence shown here is derived from an EMBL/GenBank/DDBJ whole genome shotgun (WGS) entry which is preliminary data.</text>
</comment>
<dbReference type="Proteomes" id="UP000663854">
    <property type="component" value="Unassembled WGS sequence"/>
</dbReference>
<dbReference type="AlphaFoldDB" id="A0A813Z838"/>
<dbReference type="Proteomes" id="UP000663823">
    <property type="component" value="Unassembled WGS sequence"/>
</dbReference>
<gene>
    <name evidence="5" type="ORF">FNK824_LOCUS7041</name>
    <name evidence="4" type="ORF">JXQ802_LOCUS23358</name>
    <name evidence="6" type="ORF">OTI717_LOCUS10690</name>
    <name evidence="2" type="ORF">PYM288_LOCUS9182</name>
    <name evidence="3" type="ORF">SEV965_LOCUS17512</name>
</gene>
<evidence type="ECO:0000313" key="8">
    <source>
        <dbReference type="Proteomes" id="UP000663870"/>
    </source>
</evidence>
<dbReference type="EMBL" id="CAJNOH010000130">
    <property type="protein sequence ID" value="CAF0894257.1"/>
    <property type="molecule type" value="Genomic_DNA"/>
</dbReference>
<proteinExistence type="predicted"/>
<protein>
    <submittedName>
        <fullName evidence="2">Uncharacterized protein</fullName>
    </submittedName>
</protein>
<keyword evidence="1" id="KW-0472">Membrane</keyword>
<dbReference type="EMBL" id="CAJOAX010000977">
    <property type="protein sequence ID" value="CAF3672890.1"/>
    <property type="molecule type" value="Genomic_DNA"/>
</dbReference>
<evidence type="ECO:0000313" key="7">
    <source>
        <dbReference type="Proteomes" id="UP000663854"/>
    </source>
</evidence>
<feature type="transmembrane region" description="Helical" evidence="1">
    <location>
        <begin position="77"/>
        <end position="99"/>
    </location>
</feature>
<name>A0A813Z838_9BILA</name>
<organism evidence="2 7">
    <name type="scientific">Rotaria sordida</name>
    <dbReference type="NCBI Taxonomy" id="392033"/>
    <lineage>
        <taxon>Eukaryota</taxon>
        <taxon>Metazoa</taxon>
        <taxon>Spiralia</taxon>
        <taxon>Gnathifera</taxon>
        <taxon>Rotifera</taxon>
        <taxon>Eurotatoria</taxon>
        <taxon>Bdelloidea</taxon>
        <taxon>Philodinida</taxon>
        <taxon>Philodinidae</taxon>
        <taxon>Rotaria</taxon>
    </lineage>
</organism>